<evidence type="ECO:0000259" key="11">
    <source>
        <dbReference type="PROSITE" id="PS51546"/>
    </source>
</evidence>
<dbReference type="InterPro" id="IPR036940">
    <property type="entry name" value="PI3/4_kinase_cat_sf"/>
</dbReference>
<dbReference type="Gene3D" id="1.25.40.70">
    <property type="entry name" value="Phosphatidylinositol 3-kinase, accessory domain (PIK)"/>
    <property type="match status" value="1"/>
</dbReference>
<evidence type="ECO:0000256" key="2">
    <source>
        <dbReference type="ARBA" id="ARBA00012073"/>
    </source>
</evidence>
<dbReference type="PROSITE" id="PS50290">
    <property type="entry name" value="PI3_4_KINASE_3"/>
    <property type="match status" value="1"/>
</dbReference>
<dbReference type="SMART" id="SM00142">
    <property type="entry name" value="PI3K_C2"/>
    <property type="match status" value="1"/>
</dbReference>
<dbReference type="AlphaFoldDB" id="T1KI82"/>
<dbReference type="PROSITE" id="PS51545">
    <property type="entry name" value="PIK_HELICAL"/>
    <property type="match status" value="1"/>
</dbReference>
<keyword evidence="3" id="KW-0808">Transferase</keyword>
<evidence type="ECO:0000313" key="14">
    <source>
        <dbReference type="Proteomes" id="UP000015104"/>
    </source>
</evidence>
<evidence type="ECO:0000256" key="5">
    <source>
        <dbReference type="ARBA" id="ARBA00022777"/>
    </source>
</evidence>
<dbReference type="SUPFAM" id="SSF48371">
    <property type="entry name" value="ARM repeat"/>
    <property type="match status" value="1"/>
</dbReference>
<dbReference type="InterPro" id="IPR000341">
    <property type="entry name" value="PI3K_Ras-bd_dom"/>
</dbReference>
<dbReference type="STRING" id="32264.T1KI82"/>
<dbReference type="InterPro" id="IPR002420">
    <property type="entry name" value="PI3K-type_C2_dom"/>
</dbReference>
<dbReference type="GO" id="GO:0048015">
    <property type="term" value="P:phosphatidylinositol-mediated signaling"/>
    <property type="evidence" value="ECO:0007669"/>
    <property type="project" value="TreeGrafter"/>
</dbReference>
<dbReference type="SUPFAM" id="SSF54236">
    <property type="entry name" value="Ubiquitin-like"/>
    <property type="match status" value="1"/>
</dbReference>
<organism evidence="13 14">
    <name type="scientific">Tetranychus urticae</name>
    <name type="common">Two-spotted spider mite</name>
    <dbReference type="NCBI Taxonomy" id="32264"/>
    <lineage>
        <taxon>Eukaryota</taxon>
        <taxon>Metazoa</taxon>
        <taxon>Ecdysozoa</taxon>
        <taxon>Arthropoda</taxon>
        <taxon>Chelicerata</taxon>
        <taxon>Arachnida</taxon>
        <taxon>Acari</taxon>
        <taxon>Acariformes</taxon>
        <taxon>Trombidiformes</taxon>
        <taxon>Prostigmata</taxon>
        <taxon>Eleutherengona</taxon>
        <taxon>Raphignathae</taxon>
        <taxon>Tetranychoidea</taxon>
        <taxon>Tetranychidae</taxon>
        <taxon>Tetranychus</taxon>
    </lineage>
</organism>
<comment type="catalytic activity">
    <reaction evidence="1">
        <text>a 1,2-diacyl-sn-glycero-3-phospho-(1D-myo-inositol) + ATP = a 1,2-diacyl-sn-glycero-3-phospho-(1D-myo-inositol-3-phosphate) + ADP + H(+)</text>
        <dbReference type="Rhea" id="RHEA:12709"/>
        <dbReference type="ChEBI" id="CHEBI:15378"/>
        <dbReference type="ChEBI" id="CHEBI:30616"/>
        <dbReference type="ChEBI" id="CHEBI:57880"/>
        <dbReference type="ChEBI" id="CHEBI:58088"/>
        <dbReference type="ChEBI" id="CHEBI:456216"/>
        <dbReference type="EC" id="2.7.1.137"/>
    </reaction>
</comment>
<dbReference type="GO" id="GO:0050920">
    <property type="term" value="P:regulation of chemotaxis"/>
    <property type="evidence" value="ECO:0007669"/>
    <property type="project" value="UniProtKB-ARBA"/>
</dbReference>
<dbReference type="GO" id="GO:0005524">
    <property type="term" value="F:ATP binding"/>
    <property type="evidence" value="ECO:0007669"/>
    <property type="project" value="UniProtKB-KW"/>
</dbReference>
<dbReference type="PROSITE" id="PS51547">
    <property type="entry name" value="C2_PI3K"/>
    <property type="match status" value="1"/>
</dbReference>
<keyword evidence="5" id="KW-0418">Kinase</keyword>
<dbReference type="eggNOG" id="KOG0904">
    <property type="taxonomic scope" value="Eukaryota"/>
</dbReference>
<evidence type="ECO:0000259" key="12">
    <source>
        <dbReference type="PROSITE" id="PS51547"/>
    </source>
</evidence>
<evidence type="ECO:0000256" key="6">
    <source>
        <dbReference type="ARBA" id="ARBA00022840"/>
    </source>
</evidence>
<dbReference type="InterPro" id="IPR003113">
    <property type="entry name" value="PI3K_ABD"/>
</dbReference>
<dbReference type="PROSITE" id="PS51546">
    <property type="entry name" value="PI3K_RBD"/>
    <property type="match status" value="1"/>
</dbReference>
<dbReference type="HOGENOM" id="CLU_002191_1_3_1"/>
<dbReference type="PROSITE" id="PS00915">
    <property type="entry name" value="PI3_4_KINASE_1"/>
    <property type="match status" value="1"/>
</dbReference>
<dbReference type="GO" id="GO:0005886">
    <property type="term" value="C:plasma membrane"/>
    <property type="evidence" value="ECO:0007669"/>
    <property type="project" value="TreeGrafter"/>
</dbReference>
<dbReference type="Proteomes" id="UP000015104">
    <property type="component" value="Unassembled WGS sequence"/>
</dbReference>
<dbReference type="Gene3D" id="3.10.20.770">
    <property type="match status" value="1"/>
</dbReference>
<feature type="domain" description="PI3K-ABD" evidence="9">
    <location>
        <begin position="22"/>
        <end position="111"/>
    </location>
</feature>
<proteinExistence type="inferred from homology"/>
<dbReference type="Pfam" id="PF00613">
    <property type="entry name" value="PI3Ka"/>
    <property type="match status" value="1"/>
</dbReference>
<keyword evidence="14" id="KW-1185">Reference proteome</keyword>
<dbReference type="Gene3D" id="2.60.40.150">
    <property type="entry name" value="C2 domain"/>
    <property type="match status" value="1"/>
</dbReference>
<dbReference type="GO" id="GO:0005942">
    <property type="term" value="C:phosphatidylinositol 3-kinase complex"/>
    <property type="evidence" value="ECO:0007669"/>
    <property type="project" value="TreeGrafter"/>
</dbReference>
<dbReference type="GO" id="GO:0043491">
    <property type="term" value="P:phosphatidylinositol 3-kinase/protein kinase B signal transduction"/>
    <property type="evidence" value="ECO:0007669"/>
    <property type="project" value="TreeGrafter"/>
</dbReference>
<keyword evidence="4" id="KW-0547">Nucleotide-binding</keyword>
<dbReference type="SMART" id="SM00145">
    <property type="entry name" value="PI3Ka"/>
    <property type="match status" value="1"/>
</dbReference>
<dbReference type="InterPro" id="IPR029071">
    <property type="entry name" value="Ubiquitin-like_domsf"/>
</dbReference>
<dbReference type="Gene3D" id="1.10.1070.11">
    <property type="entry name" value="Phosphatidylinositol 3-/4-kinase, catalytic domain"/>
    <property type="match status" value="1"/>
</dbReference>
<evidence type="ECO:0000256" key="1">
    <source>
        <dbReference type="ARBA" id="ARBA00001498"/>
    </source>
</evidence>
<protein>
    <recommendedName>
        <fullName evidence="2">phosphatidylinositol 3-kinase</fullName>
        <ecNumber evidence="2">2.7.1.137</ecNumber>
    </recommendedName>
</protein>
<evidence type="ECO:0000259" key="8">
    <source>
        <dbReference type="PROSITE" id="PS50290"/>
    </source>
</evidence>
<keyword evidence="6" id="KW-0067">ATP-binding</keyword>
<feature type="domain" description="PI3K/PI4K catalytic" evidence="8">
    <location>
        <begin position="772"/>
        <end position="1052"/>
    </location>
</feature>
<dbReference type="InterPro" id="IPR016024">
    <property type="entry name" value="ARM-type_fold"/>
</dbReference>
<dbReference type="Gene3D" id="3.30.1010.10">
    <property type="entry name" value="Phosphatidylinositol 3-kinase Catalytic Subunit, Chain A, domain 4"/>
    <property type="match status" value="1"/>
</dbReference>
<dbReference type="InterPro" id="IPR018936">
    <property type="entry name" value="PI3/4_kinase_CS"/>
</dbReference>
<evidence type="ECO:0000256" key="4">
    <source>
        <dbReference type="ARBA" id="ARBA00022741"/>
    </source>
</evidence>
<dbReference type="FunFam" id="3.30.1010.10:FF:000008">
    <property type="entry name" value="Phosphatidylinositol 4,5-bisphosphate 3-kinase catalytic subunit gamma"/>
    <property type="match status" value="1"/>
</dbReference>
<dbReference type="SUPFAM" id="SSF56112">
    <property type="entry name" value="Protein kinase-like (PK-like)"/>
    <property type="match status" value="1"/>
</dbReference>
<evidence type="ECO:0000313" key="13">
    <source>
        <dbReference type="EnsemblMetazoa" id="tetur12g00420.1"/>
    </source>
</evidence>
<dbReference type="GO" id="GO:0032060">
    <property type="term" value="P:bleb assembly"/>
    <property type="evidence" value="ECO:0007669"/>
    <property type="project" value="UniProtKB-ARBA"/>
</dbReference>
<dbReference type="InterPro" id="IPR042236">
    <property type="entry name" value="PI3K_accessory_sf"/>
</dbReference>
<feature type="domain" description="C2 PI3K-type" evidence="12">
    <location>
        <begin position="318"/>
        <end position="490"/>
    </location>
</feature>
<dbReference type="InterPro" id="IPR035892">
    <property type="entry name" value="C2_domain_sf"/>
</dbReference>
<gene>
    <name evidence="13" type="primary">107364432</name>
</gene>
<dbReference type="CDD" id="cd05165">
    <property type="entry name" value="PI3Kc_I"/>
    <property type="match status" value="1"/>
</dbReference>
<dbReference type="PANTHER" id="PTHR10048">
    <property type="entry name" value="PHOSPHATIDYLINOSITOL KINASE"/>
    <property type="match status" value="1"/>
</dbReference>
<dbReference type="GO" id="GO:0016303">
    <property type="term" value="F:1-phosphatidylinositol-3-kinase activity"/>
    <property type="evidence" value="ECO:0007669"/>
    <property type="project" value="UniProtKB-EC"/>
</dbReference>
<dbReference type="GO" id="GO:0016477">
    <property type="term" value="P:cell migration"/>
    <property type="evidence" value="ECO:0007669"/>
    <property type="project" value="TreeGrafter"/>
</dbReference>
<dbReference type="InterPro" id="IPR015433">
    <property type="entry name" value="PI3/4_kinase"/>
</dbReference>
<dbReference type="OMA" id="PYGCLCT"/>
<dbReference type="Pfam" id="PF00454">
    <property type="entry name" value="PI3_PI4_kinase"/>
    <property type="match status" value="1"/>
</dbReference>
<dbReference type="InterPro" id="IPR000403">
    <property type="entry name" value="PI3/4_kinase_cat_dom"/>
</dbReference>
<dbReference type="KEGG" id="tut:107364432"/>
<evidence type="ECO:0000259" key="10">
    <source>
        <dbReference type="PROSITE" id="PS51545"/>
    </source>
</evidence>
<evidence type="ECO:0000256" key="7">
    <source>
        <dbReference type="PROSITE-ProRule" id="PRU00880"/>
    </source>
</evidence>
<dbReference type="PANTHER" id="PTHR10048:SF118">
    <property type="entry name" value="PI-3 KINASE"/>
    <property type="match status" value="1"/>
</dbReference>
<dbReference type="FunFam" id="1.10.1070.11:FF:000001">
    <property type="entry name" value="Phosphatidylinositol 4,5-bisphosphate 3-kinase catalytic subunit"/>
    <property type="match status" value="1"/>
</dbReference>
<dbReference type="SUPFAM" id="SSF49562">
    <property type="entry name" value="C2 domain (Calcium/lipid-binding domain, CaLB)"/>
    <property type="match status" value="1"/>
</dbReference>
<dbReference type="SMART" id="SM00143">
    <property type="entry name" value="PI3K_p85B"/>
    <property type="match status" value="1"/>
</dbReference>
<feature type="domain" description="PI3K-RBD" evidence="11">
    <location>
        <begin position="182"/>
        <end position="277"/>
    </location>
</feature>
<dbReference type="EMBL" id="CAEY01000111">
    <property type="status" value="NOT_ANNOTATED_CDS"/>
    <property type="molecule type" value="Genomic_DNA"/>
</dbReference>
<reference evidence="13" key="2">
    <citation type="submission" date="2015-06" db="UniProtKB">
        <authorList>
            <consortium name="EnsemblMetazoa"/>
        </authorList>
    </citation>
    <scope>IDENTIFICATION</scope>
</reference>
<dbReference type="PROSITE" id="PS00916">
    <property type="entry name" value="PI3_4_KINASE_2"/>
    <property type="match status" value="1"/>
</dbReference>
<reference evidence="14" key="1">
    <citation type="submission" date="2011-08" db="EMBL/GenBank/DDBJ databases">
        <authorList>
            <person name="Rombauts S."/>
        </authorList>
    </citation>
    <scope>NUCLEOTIDE SEQUENCE</scope>
    <source>
        <strain evidence="14">London</strain>
    </source>
</reference>
<dbReference type="InterPro" id="IPR001263">
    <property type="entry name" value="PI3K_accessory_dom"/>
</dbReference>
<feature type="domain" description="PIK helical" evidence="10">
    <location>
        <begin position="522"/>
        <end position="699"/>
    </location>
</feature>
<dbReference type="OrthoDB" id="67688at2759"/>
<dbReference type="SMART" id="SM00144">
    <property type="entry name" value="PI3K_rbd"/>
    <property type="match status" value="1"/>
</dbReference>
<evidence type="ECO:0000256" key="3">
    <source>
        <dbReference type="ARBA" id="ARBA00022679"/>
    </source>
</evidence>
<dbReference type="Pfam" id="PF00792">
    <property type="entry name" value="PI3K_C2"/>
    <property type="match status" value="1"/>
</dbReference>
<dbReference type="EnsemblMetazoa" id="tetur12g00420.1">
    <property type="protein sequence ID" value="tetur12g00420.1"/>
    <property type="gene ID" value="tetur12g00420"/>
</dbReference>
<name>T1KI82_TETUR</name>
<dbReference type="InterPro" id="IPR011009">
    <property type="entry name" value="Kinase-like_dom_sf"/>
</dbReference>
<comment type="similarity">
    <text evidence="7">Belongs to the PI3/PI4-kinase family.</text>
</comment>
<accession>T1KI82</accession>
<dbReference type="Pfam" id="PF02192">
    <property type="entry name" value="PI3K_p85B"/>
    <property type="match status" value="1"/>
</dbReference>
<sequence>MSTFSLNGDSSYILNEWLSPYDEPEIEITILIPNGLITTLTVSNKTKLFDIKEEIFDLAADLPMYGALYDKQSYVFTCVNFTTGEQEEVDEDRSIADVKPFMKILRLIERKGNIASKQLNAQIGPLIGKGLHEFDALKNPEINDFRWRVKHRCEEIARQRLEESWMNKVKYKYPVRIEPNPGIPLYLKDHLSKETIDIQIRIKSKDFIELNIFYRAKIDEIIRATLELFETEYEEDKYSLKIFGQEEYLLDNHPLICYKYVRESLANYLKPSFIIIVNSEIDVSEKIVNEPRHRSSTLHSTQTGTYRKKTKPVSSFDINEKFSITINKCIRMNHTEGVRLAVSAGLFHGGSLLVHSLSTSDVNASTDEDNNMDVVEWDEQLTFDIPLSDVPRMTRLCLVLYEIMVRARKGSGFFLVKSTIACDITTNHLKWANTPLFDYRGQLKSGSYTLPMWPYPESLDDLSGNAFNPLGTVLPNPFCGEATCLTITFPKYSAYPESAIFYPQLEAILASTPVANSSDSRKSGDHSPSSRYLEQLKSICSRDPLTEMASLDREFLWYFREDLSLYLPTALPYLLNCVDWSDHLSVCSMLRLLHRWPKLEPEMALQLLDYAYADCSVRSYAVSCLKSMSDDDLSLYLLQLVQALKYESYLHCDLAMFLLERALVNRRLGHQLFWLLRSEMAEPSVSTYFGLLLEAYCRGSIDHMKDLSRQMEAVNKLKHMNEIVKRESTRGKESKERLMTVMHEILEQSYYKESLKDVTNPLDPRIKLSTIKVDNCKLMDSKMKPLWLVFNNSDQGADDVSIIFKNGDDLRQDMLTLQMFRIMDKLWKDEGLDLRLTPYRVIATDRGVGLIQVVPSTQTLAKIQKSCSMKATSAFNKAALLNWLRSHNPTEPELTKAIRQFTLSCAGYSVATYVLGIADRHSDNILIKSNGQILHIDFGHILGKFKEKFGIRRERVPFVLTNDFVYVITAGGSRRGDFAPFQSICEQAFTILWKKGHFILSLFAMMLSTGIPELSSVKDLDYLRETLVLDLTQEEALAHFRSKFDEALKNSWKTNINWLAHNIAKDNN</sequence>
<evidence type="ECO:0000259" key="9">
    <source>
        <dbReference type="PROSITE" id="PS51544"/>
    </source>
</evidence>
<dbReference type="GO" id="GO:0005737">
    <property type="term" value="C:cytoplasm"/>
    <property type="evidence" value="ECO:0007669"/>
    <property type="project" value="TreeGrafter"/>
</dbReference>
<dbReference type="GO" id="GO:0035005">
    <property type="term" value="F:1-phosphatidylinositol-4-phosphate 3-kinase activity"/>
    <property type="evidence" value="ECO:0007669"/>
    <property type="project" value="TreeGrafter"/>
</dbReference>
<dbReference type="EC" id="2.7.1.137" evidence="2"/>
<dbReference type="PROSITE" id="PS51544">
    <property type="entry name" value="PI3K_ABD"/>
    <property type="match status" value="1"/>
</dbReference>
<dbReference type="SMART" id="SM00146">
    <property type="entry name" value="PI3Kc"/>
    <property type="match status" value="1"/>
</dbReference>
<dbReference type="Pfam" id="PF00794">
    <property type="entry name" value="PI3K_rbd"/>
    <property type="match status" value="1"/>
</dbReference>